<sequence length="414" mass="47342">METLQPKLRFPGFEGDMNYLYKKHSFEDVFLFSTGKNIKQNEASPEFETLCVRYGELYHMYNEVIKVVINRTNLDKSELIFSEGDEILLPSAGEDPLDIGSASALTVENVAIGRTINILKPLKQNVYSNIYASYYINHKLRPKIATLAKGVSISNVYNSDLKTLDIILPTLQEQTRIANFLSSVDEKLNLLKEKKALLEDYKKGIMQKIFNQEIRFKDDNGEDFEEWEEKGLGEIADFYKGKGLPKNHISDDGEYKCIHYGELFTKYDELIKNIISKTNIYVKPFLSISNDVLMPTSDVTPNGLATASCIKEDDVILGGDVLVIRQKTKILDGLFLAFYIKQYKDKVMKLVSGSTVYHLYGSDMKNLDIKYPRLEEQTKIANFLSAIDEKIDLVSNQIEETQEYKKGLLQQMFI</sequence>
<gene>
    <name evidence="2" type="ORF">KZH69_11070</name>
</gene>
<dbReference type="EMBL" id="JAHWYN010000008">
    <property type="protein sequence ID" value="MBW4361025.1"/>
    <property type="molecule type" value="Genomic_DNA"/>
</dbReference>
<dbReference type="EC" id="3.1.21.-" evidence="2"/>
<name>A0ABS6XWG9_9FLAO</name>
<dbReference type="GO" id="GO:0004519">
    <property type="term" value="F:endonuclease activity"/>
    <property type="evidence" value="ECO:0007669"/>
    <property type="project" value="UniProtKB-KW"/>
</dbReference>
<keyword evidence="2" id="KW-0540">Nuclease</keyword>
<evidence type="ECO:0000313" key="3">
    <source>
        <dbReference type="Proteomes" id="UP000812031"/>
    </source>
</evidence>
<evidence type="ECO:0000259" key="1">
    <source>
        <dbReference type="Pfam" id="PF01420"/>
    </source>
</evidence>
<dbReference type="PANTHER" id="PTHR30408:SF12">
    <property type="entry name" value="TYPE I RESTRICTION ENZYME MJAVIII SPECIFICITY SUBUNIT"/>
    <property type="match status" value="1"/>
</dbReference>
<organism evidence="2 3">
    <name type="scientific">Flavobacterium taihuense</name>
    <dbReference type="NCBI Taxonomy" id="2857508"/>
    <lineage>
        <taxon>Bacteria</taxon>
        <taxon>Pseudomonadati</taxon>
        <taxon>Bacteroidota</taxon>
        <taxon>Flavobacteriia</taxon>
        <taxon>Flavobacteriales</taxon>
        <taxon>Flavobacteriaceae</taxon>
        <taxon>Flavobacterium</taxon>
    </lineage>
</organism>
<dbReference type="RefSeq" id="WP_219317506.1">
    <property type="nucleotide sequence ID" value="NZ_JAHWYN010000008.1"/>
</dbReference>
<keyword evidence="2" id="KW-0255">Endonuclease</keyword>
<dbReference type="InterPro" id="IPR000055">
    <property type="entry name" value="Restrct_endonuc_typeI_TRD"/>
</dbReference>
<reference evidence="2 3" key="1">
    <citation type="submission" date="2021-07" db="EMBL/GenBank/DDBJ databases">
        <title>Flavobacterium sp. nov. isolated from sediment on the Taihu Lake.</title>
        <authorList>
            <person name="Qu J.-H."/>
        </authorList>
    </citation>
    <scope>NUCLEOTIDE SEQUENCE [LARGE SCALE GENOMIC DNA]</scope>
    <source>
        <strain evidence="2 3">NAS39</strain>
    </source>
</reference>
<comment type="caution">
    <text evidence="2">The sequence shown here is derived from an EMBL/GenBank/DDBJ whole genome shotgun (WGS) entry which is preliminary data.</text>
</comment>
<keyword evidence="3" id="KW-1185">Reference proteome</keyword>
<protein>
    <submittedName>
        <fullName evidence="2">Restriction endonuclease subunit S</fullName>
        <ecNumber evidence="2">3.1.21.-</ecNumber>
    </submittedName>
</protein>
<feature type="domain" description="Type I restriction modification DNA specificity" evidence="1">
    <location>
        <begin position="25"/>
        <end position="199"/>
    </location>
</feature>
<feature type="domain" description="Type I restriction modification DNA specificity" evidence="1">
    <location>
        <begin position="225"/>
        <end position="400"/>
    </location>
</feature>
<dbReference type="PANTHER" id="PTHR30408">
    <property type="entry name" value="TYPE-1 RESTRICTION ENZYME ECOKI SPECIFICITY PROTEIN"/>
    <property type="match status" value="1"/>
</dbReference>
<evidence type="ECO:0000313" key="2">
    <source>
        <dbReference type="EMBL" id="MBW4361025.1"/>
    </source>
</evidence>
<dbReference type="Proteomes" id="UP000812031">
    <property type="component" value="Unassembled WGS sequence"/>
</dbReference>
<dbReference type="Pfam" id="PF01420">
    <property type="entry name" value="Methylase_S"/>
    <property type="match status" value="2"/>
</dbReference>
<dbReference type="InterPro" id="IPR052021">
    <property type="entry name" value="Type-I_RS_S_subunit"/>
</dbReference>
<keyword evidence="2" id="KW-0378">Hydrolase</keyword>
<proteinExistence type="predicted"/>
<dbReference type="GO" id="GO:0016787">
    <property type="term" value="F:hydrolase activity"/>
    <property type="evidence" value="ECO:0007669"/>
    <property type="project" value="UniProtKB-KW"/>
</dbReference>
<accession>A0ABS6XWG9</accession>